<proteinExistence type="predicted"/>
<reference evidence="1" key="1">
    <citation type="submission" date="2021-02" db="EMBL/GenBank/DDBJ databases">
        <authorList>
            <consortium name="DOE Joint Genome Institute"/>
            <person name="Ahrendt S."/>
            <person name="Looney B.P."/>
            <person name="Miyauchi S."/>
            <person name="Morin E."/>
            <person name="Drula E."/>
            <person name="Courty P.E."/>
            <person name="Chicoki N."/>
            <person name="Fauchery L."/>
            <person name="Kohler A."/>
            <person name="Kuo A."/>
            <person name="Labutti K."/>
            <person name="Pangilinan J."/>
            <person name="Lipzen A."/>
            <person name="Riley R."/>
            <person name="Andreopoulos W."/>
            <person name="He G."/>
            <person name="Johnson J."/>
            <person name="Barry K.W."/>
            <person name="Grigoriev I.V."/>
            <person name="Nagy L."/>
            <person name="Hibbett D."/>
            <person name="Henrissat B."/>
            <person name="Matheny P.B."/>
            <person name="Labbe J."/>
            <person name="Martin F."/>
        </authorList>
    </citation>
    <scope>NUCLEOTIDE SEQUENCE</scope>
    <source>
        <strain evidence="1">EC-137</strain>
    </source>
</reference>
<accession>A0ACB8QS31</accession>
<organism evidence="1 2">
    <name type="scientific">Vararia minispora EC-137</name>
    <dbReference type="NCBI Taxonomy" id="1314806"/>
    <lineage>
        <taxon>Eukaryota</taxon>
        <taxon>Fungi</taxon>
        <taxon>Dikarya</taxon>
        <taxon>Basidiomycota</taxon>
        <taxon>Agaricomycotina</taxon>
        <taxon>Agaricomycetes</taxon>
        <taxon>Russulales</taxon>
        <taxon>Lachnocladiaceae</taxon>
        <taxon>Vararia</taxon>
    </lineage>
</organism>
<evidence type="ECO:0000313" key="1">
    <source>
        <dbReference type="EMBL" id="KAI0034176.1"/>
    </source>
</evidence>
<keyword evidence="2" id="KW-1185">Reference proteome</keyword>
<sequence length="889" mass="95088">MQSVHHQHSPTSPRSWWSRSATNLRLPSDKQANGSSTKQSKKFNTLATAIGLKPRKHAITIQEPPSPVLPLHTGNLEPLPLSSNRHSDTGNSWDEPPEPKTPSDVPKHLSYTQSVMTTSEIDPFAAHFIPTSPVTLASNRISAFSDISTTESSHNADFTLSLNRQSYTSSSDNSHSYHSHQLPSAMRPPLPSSRFQRGLDVPVDVGTSPPLLSPIGAESSELWRASRLTTHSEKIMRREPPFMSLDSVSAGDSTSPQIRSSPSSSTLTDHNKSVRVDAHISRPKSRPRGMTDVGPSTRARNTSAMDPRSLLQPSFAPSLPPPLPEPHSSAVPRRPSPNRTMPFPATPVVRPAVELPPPPHPPPKSPHHLRGPSPPVSASSSDISFASTSSYRDSSALHHTTRQPRVARTPLSAHAVDISHSKDTKSRDAVASGSRVQPSPTAPQHRREFSPTRTLKKAISSQSLRRASNDSTVTATAPVPTGVDPNRAVKKQRSFHHSRIPLPPLPTSLRHTSSTGSVSHVATTQHDEQPPANRRISNGSQASSVVQYPPSGGRRRLFSGSSLRRSISSQAQSPAGEDDARSVFSFEDLQHHRPKSSQRPVTATTMATTDASHESNGSFWDDNDEPRASAITGAGEYAPQHIMSPADMLKLEASLHEDDSGARGAAAATATQADMDIVMMRARGMSLTSVATTFSGTFSEVGVSVEGGQPLLPPLTTSPLSPSARSVPSPSNAKPMSPLRSPDTTGARSLGVPSRSPQQRRPLTAEAVVPAPSGSSLPPPPRPRPRPRPSTSASPTSAGLDRRASTAPVTPLSPPPAWKGIGRTRVDSASSSTIGPGSSAPRPVITRRPSFLEIEERGSCGSIDDSFLDMGKSSFDTARSTDDYDDYGR</sequence>
<name>A0ACB8QS31_9AGAM</name>
<dbReference type="EMBL" id="MU273505">
    <property type="protein sequence ID" value="KAI0034176.1"/>
    <property type="molecule type" value="Genomic_DNA"/>
</dbReference>
<protein>
    <submittedName>
        <fullName evidence="1">Uncharacterized protein</fullName>
    </submittedName>
</protein>
<comment type="caution">
    <text evidence="1">The sequence shown here is derived from an EMBL/GenBank/DDBJ whole genome shotgun (WGS) entry which is preliminary data.</text>
</comment>
<evidence type="ECO:0000313" key="2">
    <source>
        <dbReference type="Proteomes" id="UP000814128"/>
    </source>
</evidence>
<reference evidence="1" key="2">
    <citation type="journal article" date="2022" name="New Phytol.">
        <title>Evolutionary transition to the ectomycorrhizal habit in the genomes of a hyperdiverse lineage of mushroom-forming fungi.</title>
        <authorList>
            <person name="Looney B."/>
            <person name="Miyauchi S."/>
            <person name="Morin E."/>
            <person name="Drula E."/>
            <person name="Courty P.E."/>
            <person name="Kohler A."/>
            <person name="Kuo A."/>
            <person name="LaButti K."/>
            <person name="Pangilinan J."/>
            <person name="Lipzen A."/>
            <person name="Riley R."/>
            <person name="Andreopoulos W."/>
            <person name="He G."/>
            <person name="Johnson J."/>
            <person name="Nolan M."/>
            <person name="Tritt A."/>
            <person name="Barry K.W."/>
            <person name="Grigoriev I.V."/>
            <person name="Nagy L.G."/>
            <person name="Hibbett D."/>
            <person name="Henrissat B."/>
            <person name="Matheny P.B."/>
            <person name="Labbe J."/>
            <person name="Martin F.M."/>
        </authorList>
    </citation>
    <scope>NUCLEOTIDE SEQUENCE</scope>
    <source>
        <strain evidence="1">EC-137</strain>
    </source>
</reference>
<dbReference type="Proteomes" id="UP000814128">
    <property type="component" value="Unassembled WGS sequence"/>
</dbReference>
<gene>
    <name evidence="1" type="ORF">K488DRAFT_84265</name>
</gene>